<organism evidence="3 4">
    <name type="scientific">Hibiscus trionum</name>
    <name type="common">Flower of an hour</name>
    <dbReference type="NCBI Taxonomy" id="183268"/>
    <lineage>
        <taxon>Eukaryota</taxon>
        <taxon>Viridiplantae</taxon>
        <taxon>Streptophyta</taxon>
        <taxon>Embryophyta</taxon>
        <taxon>Tracheophyta</taxon>
        <taxon>Spermatophyta</taxon>
        <taxon>Magnoliopsida</taxon>
        <taxon>eudicotyledons</taxon>
        <taxon>Gunneridae</taxon>
        <taxon>Pentapetalae</taxon>
        <taxon>rosids</taxon>
        <taxon>malvids</taxon>
        <taxon>Malvales</taxon>
        <taxon>Malvaceae</taxon>
        <taxon>Malvoideae</taxon>
        <taxon>Hibiscus</taxon>
    </lineage>
</organism>
<dbReference type="InterPro" id="IPR036397">
    <property type="entry name" value="RNaseH_sf"/>
</dbReference>
<dbReference type="AlphaFoldDB" id="A0A9W7I381"/>
<dbReference type="Pfam" id="PF13456">
    <property type="entry name" value="RVT_3"/>
    <property type="match status" value="1"/>
</dbReference>
<name>A0A9W7I381_HIBTR</name>
<proteinExistence type="predicted"/>
<dbReference type="PANTHER" id="PTHR33116">
    <property type="entry name" value="REVERSE TRANSCRIPTASE ZINC-BINDING DOMAIN-CONTAINING PROTEIN-RELATED-RELATED"/>
    <property type="match status" value="1"/>
</dbReference>
<dbReference type="Pfam" id="PF13966">
    <property type="entry name" value="zf-RVT"/>
    <property type="match status" value="1"/>
</dbReference>
<evidence type="ECO:0008006" key="5">
    <source>
        <dbReference type="Google" id="ProtNLM"/>
    </source>
</evidence>
<evidence type="ECO:0000259" key="2">
    <source>
        <dbReference type="Pfam" id="PF13966"/>
    </source>
</evidence>
<dbReference type="EMBL" id="BSYR01000021">
    <property type="protein sequence ID" value="GMI86725.1"/>
    <property type="molecule type" value="Genomic_DNA"/>
</dbReference>
<comment type="caution">
    <text evidence="3">The sequence shown here is derived from an EMBL/GenBank/DDBJ whole genome shotgun (WGS) entry which is preliminary data.</text>
</comment>
<dbReference type="InterPro" id="IPR044730">
    <property type="entry name" value="RNase_H-like_dom_plant"/>
</dbReference>
<dbReference type="CDD" id="cd06222">
    <property type="entry name" value="RNase_H_like"/>
    <property type="match status" value="1"/>
</dbReference>
<dbReference type="PANTHER" id="PTHR33116:SF75">
    <property type="entry name" value="RIBONUCLEASE H PROTEIN"/>
    <property type="match status" value="1"/>
</dbReference>
<dbReference type="InterPro" id="IPR012337">
    <property type="entry name" value="RNaseH-like_sf"/>
</dbReference>
<dbReference type="Proteomes" id="UP001165190">
    <property type="component" value="Unassembled WGS sequence"/>
</dbReference>
<dbReference type="GO" id="GO:0003676">
    <property type="term" value="F:nucleic acid binding"/>
    <property type="evidence" value="ECO:0007669"/>
    <property type="project" value="InterPro"/>
</dbReference>
<evidence type="ECO:0000313" key="3">
    <source>
        <dbReference type="EMBL" id="GMI86725.1"/>
    </source>
</evidence>
<feature type="domain" description="Reverse transcriptase zinc-binding" evidence="2">
    <location>
        <begin position="380"/>
        <end position="466"/>
    </location>
</feature>
<dbReference type="OrthoDB" id="1937528at2759"/>
<evidence type="ECO:0000313" key="4">
    <source>
        <dbReference type="Proteomes" id="UP001165190"/>
    </source>
</evidence>
<keyword evidence="4" id="KW-1185">Reference proteome</keyword>
<gene>
    <name evidence="3" type="ORF">HRI_002341800</name>
</gene>
<accession>A0A9W7I381</accession>
<dbReference type="Gene3D" id="3.30.420.10">
    <property type="entry name" value="Ribonuclease H-like superfamily/Ribonuclease H"/>
    <property type="match status" value="1"/>
</dbReference>
<feature type="domain" description="RNase H type-1" evidence="1">
    <location>
        <begin position="593"/>
        <end position="715"/>
    </location>
</feature>
<dbReference type="InterPro" id="IPR026960">
    <property type="entry name" value="RVT-Znf"/>
</dbReference>
<evidence type="ECO:0000259" key="1">
    <source>
        <dbReference type="Pfam" id="PF13456"/>
    </source>
</evidence>
<sequence length="718" mass="80863">MFDKATKLGLFSGIDVGRDEGIINISHIQFADDLLMFSKASLGEIRNIKRVLRLFEIASGLQLNLNKCRLYGLNVEDNTLKEWASVLGCSVGCFPSDYLGLPLGIKRNSAGIWDPVVKKMHDTLASWKSSNLSFSGRLTMIKSVLCSIPIYYLSLFPVPSSVVKEFNRIMANFLWGGSHLHRKIHWVDWKSACLPTSLGGLGIRNISVQNRFLLSKWIWKFSNERNSLWKKVICAKYNIDRHSMEPGDHCSASYSWLWKGIVKSFYSNDEIGTCMRNNLIYQVGDGASIKFWSDWWIGNAPLMSNFPRIYALSVNKTGRVADFGVKDSQGWNWNVVLRRQVFDWELGQWSSFLLLLNCFKSSCVGEDCLVWKNSSDGRLSSKECYKLLYPKNPQSQFWISYAWQGLTPPRIDFFLWQVFKQRLPVKSELHRRGVNSLVDLNCPLCNSHVETINHLFFSCSFAWGLWMKFAGFWDINMVLPADAEGVFFYWNHAKPTSANDKLWKIISCSILWSLWLMRNDVVFKKLKPDPVNLLFVTKYRIALWFLALNPECSVSLDDIICNPAVVDRKVGASLSGVVPEAWSPPSLGFLKLNIDGAMPKSGSMGGIGGLIRDSSGVWVASFSEQCGFGPPIVAEIAALRRGLDLFMSIPLEKRSRLIIESDCKTLISWLVDPSSCPGAFKSGITVLAEVIKSNNCIVRHIPRAINFAADGLAKAGIG</sequence>
<dbReference type="SUPFAM" id="SSF53098">
    <property type="entry name" value="Ribonuclease H-like"/>
    <property type="match status" value="1"/>
</dbReference>
<reference evidence="3" key="1">
    <citation type="submission" date="2023-05" db="EMBL/GenBank/DDBJ databases">
        <title>Genome and transcriptome analyses reveal genes involved in the formation of fine ridges on petal epidermal cells in Hibiscus trionum.</title>
        <authorList>
            <person name="Koshimizu S."/>
            <person name="Masuda S."/>
            <person name="Ishii T."/>
            <person name="Shirasu K."/>
            <person name="Hoshino A."/>
            <person name="Arita M."/>
        </authorList>
    </citation>
    <scope>NUCLEOTIDE SEQUENCE</scope>
    <source>
        <strain evidence="3">Hamamatsu line</strain>
    </source>
</reference>
<protein>
    <recommendedName>
        <fullName evidence="5">Reverse transcriptase zinc-binding domain-containing protein</fullName>
    </recommendedName>
</protein>
<dbReference type="GO" id="GO:0004523">
    <property type="term" value="F:RNA-DNA hybrid ribonuclease activity"/>
    <property type="evidence" value="ECO:0007669"/>
    <property type="project" value="InterPro"/>
</dbReference>
<dbReference type="InterPro" id="IPR002156">
    <property type="entry name" value="RNaseH_domain"/>
</dbReference>